<reference evidence="6" key="1">
    <citation type="journal article" date="2019" name="Int. J. Syst. Evol. Microbiol.">
        <title>The Global Catalogue of Microorganisms (GCM) 10K type strain sequencing project: providing services to taxonomists for standard genome sequencing and annotation.</title>
        <authorList>
            <consortium name="The Broad Institute Genomics Platform"/>
            <consortium name="The Broad Institute Genome Sequencing Center for Infectious Disease"/>
            <person name="Wu L."/>
            <person name="Ma J."/>
        </authorList>
    </citation>
    <scope>NUCLEOTIDE SEQUENCE [LARGE SCALE GENOMIC DNA]</scope>
    <source>
        <strain evidence="6">ZS-22-S1</strain>
    </source>
</reference>
<dbReference type="PROSITE" id="PS50801">
    <property type="entry name" value="STAS"/>
    <property type="match status" value="1"/>
</dbReference>
<dbReference type="EMBL" id="JBHSIS010000020">
    <property type="protein sequence ID" value="MFC4857861.1"/>
    <property type="molecule type" value="Genomic_DNA"/>
</dbReference>
<dbReference type="Proteomes" id="UP001595859">
    <property type="component" value="Unassembled WGS sequence"/>
</dbReference>
<dbReference type="Gene3D" id="3.30.750.24">
    <property type="entry name" value="STAS domain"/>
    <property type="match status" value="1"/>
</dbReference>
<feature type="domain" description="STAS" evidence="4">
    <location>
        <begin position="39"/>
        <end position="140"/>
    </location>
</feature>
<gene>
    <name evidence="5" type="ORF">ACFPCV_30540</name>
</gene>
<evidence type="ECO:0000313" key="6">
    <source>
        <dbReference type="Proteomes" id="UP001595859"/>
    </source>
</evidence>
<dbReference type="InterPro" id="IPR003658">
    <property type="entry name" value="Anti-sigma_ant"/>
</dbReference>
<evidence type="ECO:0000259" key="4">
    <source>
        <dbReference type="PROSITE" id="PS50801"/>
    </source>
</evidence>
<dbReference type="Pfam" id="PF01740">
    <property type="entry name" value="STAS"/>
    <property type="match status" value="1"/>
</dbReference>
<feature type="region of interest" description="Disordered" evidence="3">
    <location>
        <begin position="14"/>
        <end position="37"/>
    </location>
</feature>
<accession>A0ABV9SBR9</accession>
<dbReference type="InterPro" id="IPR002645">
    <property type="entry name" value="STAS_dom"/>
</dbReference>
<dbReference type="RefSeq" id="WP_378059901.1">
    <property type="nucleotide sequence ID" value="NZ_JBHSIS010000020.1"/>
</dbReference>
<dbReference type="SUPFAM" id="SSF52091">
    <property type="entry name" value="SpoIIaa-like"/>
    <property type="match status" value="1"/>
</dbReference>
<dbReference type="PANTHER" id="PTHR33495:SF2">
    <property type="entry name" value="ANTI-SIGMA FACTOR ANTAGONIST TM_1081-RELATED"/>
    <property type="match status" value="1"/>
</dbReference>
<dbReference type="InterPro" id="IPR036513">
    <property type="entry name" value="STAS_dom_sf"/>
</dbReference>
<evidence type="ECO:0000256" key="3">
    <source>
        <dbReference type="SAM" id="MobiDB-lite"/>
    </source>
</evidence>
<evidence type="ECO:0000256" key="1">
    <source>
        <dbReference type="ARBA" id="ARBA00009013"/>
    </source>
</evidence>
<comment type="similarity">
    <text evidence="1 2">Belongs to the anti-sigma-factor antagonist family.</text>
</comment>
<proteinExistence type="inferred from homology"/>
<name>A0ABV9SBR9_9PSEU</name>
<sequence length="146" mass="15091">MTTALLHVSSDHLPLTATVPPRPRPATQPLTVTSHPAPPAATVLTVRGEVDMLTSTQLQDHLLPLVRDTVPHVIVDLTGVSFFGAAGLTVLVNACAVATAAGVTLRLVASTRPVLLPLTITGMDGVFDVSHDLVHALMRAGCGPDG</sequence>
<keyword evidence="6" id="KW-1185">Reference proteome</keyword>
<comment type="caution">
    <text evidence="5">The sequence shown here is derived from an EMBL/GenBank/DDBJ whole genome shotgun (WGS) entry which is preliminary data.</text>
</comment>
<dbReference type="NCBIfam" id="TIGR00377">
    <property type="entry name" value="ant_ant_sig"/>
    <property type="match status" value="1"/>
</dbReference>
<organism evidence="5 6">
    <name type="scientific">Actinophytocola glycyrrhizae</name>
    <dbReference type="NCBI Taxonomy" id="2044873"/>
    <lineage>
        <taxon>Bacteria</taxon>
        <taxon>Bacillati</taxon>
        <taxon>Actinomycetota</taxon>
        <taxon>Actinomycetes</taxon>
        <taxon>Pseudonocardiales</taxon>
        <taxon>Pseudonocardiaceae</taxon>
    </lineage>
</organism>
<evidence type="ECO:0000313" key="5">
    <source>
        <dbReference type="EMBL" id="MFC4857861.1"/>
    </source>
</evidence>
<protein>
    <recommendedName>
        <fullName evidence="2">Anti-sigma factor antagonist</fullName>
    </recommendedName>
</protein>
<dbReference type="PANTHER" id="PTHR33495">
    <property type="entry name" value="ANTI-SIGMA FACTOR ANTAGONIST TM_1081-RELATED-RELATED"/>
    <property type="match status" value="1"/>
</dbReference>
<evidence type="ECO:0000256" key="2">
    <source>
        <dbReference type="RuleBase" id="RU003749"/>
    </source>
</evidence>
<dbReference type="CDD" id="cd07043">
    <property type="entry name" value="STAS_anti-anti-sigma_factors"/>
    <property type="match status" value="1"/>
</dbReference>